<dbReference type="InterPro" id="IPR008928">
    <property type="entry name" value="6-hairpin_glycosidase_sf"/>
</dbReference>
<feature type="domain" description="F5/8 type C" evidence="2">
    <location>
        <begin position="265"/>
        <end position="417"/>
    </location>
</feature>
<dbReference type="InterPro" id="IPR027414">
    <property type="entry name" value="GH95_N_dom"/>
</dbReference>
<gene>
    <name evidence="3" type="ORF">JOF48_000575</name>
</gene>
<keyword evidence="4" id="KW-1185">Reference proteome</keyword>
<keyword evidence="1" id="KW-0732">Signal</keyword>
<name>A0ABS4YSK2_9MICC</name>
<dbReference type="Pfam" id="PF14498">
    <property type="entry name" value="Glyco_hyd_65N_2"/>
    <property type="match status" value="2"/>
</dbReference>
<dbReference type="Pfam" id="PF00754">
    <property type="entry name" value="F5_F8_type_C"/>
    <property type="match status" value="1"/>
</dbReference>
<dbReference type="EMBL" id="JAGIOI010000001">
    <property type="protein sequence ID" value="MBP2411776.1"/>
    <property type="molecule type" value="Genomic_DNA"/>
</dbReference>
<comment type="caution">
    <text evidence="3">The sequence shown here is derived from an EMBL/GenBank/DDBJ whole genome shotgun (WGS) entry which is preliminary data.</text>
</comment>
<dbReference type="Pfam" id="PF22124">
    <property type="entry name" value="Glyco_hydro_95_cat"/>
    <property type="match status" value="1"/>
</dbReference>
<dbReference type="PANTHER" id="PTHR31084">
    <property type="entry name" value="ALPHA-L-FUCOSIDASE 2"/>
    <property type="match status" value="1"/>
</dbReference>
<dbReference type="GO" id="GO:0004560">
    <property type="term" value="F:alpha-L-fucosidase activity"/>
    <property type="evidence" value="ECO:0007669"/>
    <property type="project" value="UniProtKB-EC"/>
</dbReference>
<feature type="signal peptide" evidence="1">
    <location>
        <begin position="1"/>
        <end position="29"/>
    </location>
</feature>
<dbReference type="RefSeq" id="WP_209677112.1">
    <property type="nucleotide sequence ID" value="NZ_JAGIOI010000001.1"/>
</dbReference>
<dbReference type="PROSITE" id="PS51318">
    <property type="entry name" value="TAT"/>
    <property type="match status" value="1"/>
</dbReference>
<reference evidence="3 4" key="1">
    <citation type="submission" date="2021-03" db="EMBL/GenBank/DDBJ databases">
        <title>Sequencing the genomes of 1000 actinobacteria strains.</title>
        <authorList>
            <person name="Klenk H.-P."/>
        </authorList>
    </citation>
    <scope>NUCLEOTIDE SEQUENCE [LARGE SCALE GENOMIC DNA]</scope>
    <source>
        <strain evidence="3 4">DSM 16005</strain>
    </source>
</reference>
<dbReference type="SUPFAM" id="SSF49785">
    <property type="entry name" value="Galactose-binding domain-like"/>
    <property type="match status" value="2"/>
</dbReference>
<feature type="chain" id="PRO_5045049313" evidence="1">
    <location>
        <begin position="30"/>
        <end position="1068"/>
    </location>
</feature>
<evidence type="ECO:0000259" key="2">
    <source>
        <dbReference type="PROSITE" id="PS50022"/>
    </source>
</evidence>
<dbReference type="InterPro" id="IPR012341">
    <property type="entry name" value="6hp_glycosidase-like_sf"/>
</dbReference>
<dbReference type="InterPro" id="IPR049053">
    <property type="entry name" value="AFCA-like_C"/>
</dbReference>
<organism evidence="3 4">
    <name type="scientific">Arthrobacter stackebrandtii</name>
    <dbReference type="NCBI Taxonomy" id="272161"/>
    <lineage>
        <taxon>Bacteria</taxon>
        <taxon>Bacillati</taxon>
        <taxon>Actinomycetota</taxon>
        <taxon>Actinomycetes</taxon>
        <taxon>Micrococcales</taxon>
        <taxon>Micrococcaceae</taxon>
        <taxon>Arthrobacter</taxon>
    </lineage>
</organism>
<accession>A0ABS4YSK2</accession>
<protein>
    <submittedName>
        <fullName evidence="3">Alpha-L-fucosidase 2</fullName>
        <ecNumber evidence="3">3.2.1.51</ecNumber>
    </submittedName>
</protein>
<keyword evidence="3" id="KW-0326">Glycosidase</keyword>
<dbReference type="EC" id="3.2.1.51" evidence="3"/>
<evidence type="ECO:0000313" key="3">
    <source>
        <dbReference type="EMBL" id="MBP2411776.1"/>
    </source>
</evidence>
<dbReference type="InterPro" id="IPR008979">
    <property type="entry name" value="Galactose-bd-like_sf"/>
</dbReference>
<sequence length="1068" mass="115054">MSFASPSRRSLFKLGGALALTPLVVQAFAKGATAAQNAVLAPHPALSTHALWYQQPATVWESGALPIGNGRLGAMFYGDPVRDRIQFNEESLWGGVNNYDNALAGQGDGAYDTSVTGFGSYRNFGNVVITLAEDQAAPPVITAPGGPYKIWGAEDVDKSVDGNTGTKWCIDGPPATVSWQAQLPSAVAVSQYTITSANDVPARDPQKWTFSGSQDGTTWTVIDSREQPPFENRKQAKDFTFANTTAYKFYKFDFSPKAGVSHFQLSEISLAGVSMGGQAATSLYVSSPTGQSDGDGAGSDILRTLDGNPATAWTAPNPGAGVVWQADLGKAAALTSYALTSAADAGEDPTSWTLEGSNNRRDWTVLDSREPGAFAGRGETSTITLAGAASFSSYRLTLHAAAGSAKLRIAGIELAGNGFSSKNAAAVAEYKRALDPSVGIHITQFGTTGNRVMREAFASKEADVIVMRYETERAGGITGTVAISSGQEGVTTTADAAAKSLHFSGEMANQLKHAATLSIVDTDGQVTGSGADLQVAGATAMTLILDARTNYKMDAAAGWRSTDPEPRIAAAIAAAAGRSYESLREEHSAELSAFMSRVSVDWGTTPDEVAQVPTDVRLAAYGAGQDDPSLEQTLFAYGRYLLLGSSRQGGLPANLQGVWNESNTPPWASDYHTNINVQMNYWGAETANLSECHVPLVEYVKQVAVPSRVATRNAFGAETRGWTARTSQSIFGGNSWEWNVVSSAWYAQHIYEHWAFSQDRKYLVETALPMLKEICNFWEDRLVEDADGKLVSPKGWSPEHGPTEDGVMYDQQIIWDLFQNYVDLEDAAKADPAYRDKVKDMQSRLAPNKIGAWGQLQEWQTDRDDPNNIHRHTSHLFAVFPGRQINLKENPELAAAALVSLKARCGEREGVPFTEGTVSGDSRRSWTWPWRVGLFARLGDAERAQYMLRGLLRFNTLPNMFTTHAPFQIDGNLGITGGVAEMLIQSHTGKIELLPALPAAWKDGSFKGLRARGGYQLDCTWKDGKVTEVVLIGDKSPNQGNITISMNGKDYKVKPTKPGHKTKPFSPS</sequence>
<evidence type="ECO:0000256" key="1">
    <source>
        <dbReference type="SAM" id="SignalP"/>
    </source>
</evidence>
<dbReference type="Gene3D" id="2.60.120.260">
    <property type="entry name" value="Galactose-binding domain-like"/>
    <property type="match status" value="2"/>
</dbReference>
<dbReference type="Gene3D" id="2.70.98.50">
    <property type="entry name" value="putative glycoside hydrolase family protein from bacillus halodurans"/>
    <property type="match status" value="1"/>
</dbReference>
<dbReference type="InterPro" id="IPR000421">
    <property type="entry name" value="FA58C"/>
</dbReference>
<dbReference type="PROSITE" id="PS50022">
    <property type="entry name" value="FA58C_3"/>
    <property type="match status" value="1"/>
</dbReference>
<proteinExistence type="predicted"/>
<dbReference type="InterPro" id="IPR006311">
    <property type="entry name" value="TAT_signal"/>
</dbReference>
<dbReference type="Pfam" id="PF22633">
    <property type="entry name" value="F5_F8_type_C_2"/>
    <property type="match status" value="1"/>
</dbReference>
<dbReference type="InterPro" id="IPR054363">
    <property type="entry name" value="GH95_cat"/>
</dbReference>
<dbReference type="PANTHER" id="PTHR31084:SF19">
    <property type="entry name" value="GLYCOSYL HYDROLASE FAMILY 95 N-TERMINAL DOMAIN-CONTAINING PROTEIN"/>
    <property type="match status" value="1"/>
</dbReference>
<dbReference type="Gene3D" id="1.50.10.10">
    <property type="match status" value="1"/>
</dbReference>
<dbReference type="Proteomes" id="UP000711614">
    <property type="component" value="Unassembled WGS sequence"/>
</dbReference>
<keyword evidence="3" id="KW-0378">Hydrolase</keyword>
<evidence type="ECO:0000313" key="4">
    <source>
        <dbReference type="Proteomes" id="UP000711614"/>
    </source>
</evidence>
<dbReference type="SUPFAM" id="SSF48208">
    <property type="entry name" value="Six-hairpin glycosidases"/>
    <property type="match status" value="1"/>
</dbReference>
<dbReference type="Pfam" id="PF21307">
    <property type="entry name" value="Glyco_hydro_95_C"/>
    <property type="match status" value="1"/>
</dbReference>